<dbReference type="PANTHER" id="PTHR42731:SF1">
    <property type="entry name" value="RADICAL SAM DOMAIN PROTEIN"/>
    <property type="match status" value="1"/>
</dbReference>
<dbReference type="GO" id="GO:0003824">
    <property type="term" value="F:catalytic activity"/>
    <property type="evidence" value="ECO:0007669"/>
    <property type="project" value="InterPro"/>
</dbReference>
<dbReference type="PROSITE" id="PS51918">
    <property type="entry name" value="RADICAL_SAM"/>
    <property type="match status" value="1"/>
</dbReference>
<dbReference type="PANTHER" id="PTHR42731">
    <property type="entry name" value="SLL1084 PROTEIN"/>
    <property type="match status" value="1"/>
</dbReference>
<feature type="non-terminal residue" evidence="2">
    <location>
        <position position="781"/>
    </location>
</feature>
<dbReference type="AlphaFoldDB" id="A0A6N9TKP7"/>
<dbReference type="Gene3D" id="3.80.30.20">
    <property type="entry name" value="tm_1862 like domain"/>
    <property type="match status" value="1"/>
</dbReference>
<feature type="domain" description="Radical SAM core" evidence="1">
    <location>
        <begin position="251"/>
        <end position="483"/>
    </location>
</feature>
<protein>
    <submittedName>
        <fullName evidence="2">TIGR03960 family B12-binding radical SAM protein</fullName>
    </submittedName>
</protein>
<dbReference type="SFLD" id="SFLDG01082">
    <property type="entry name" value="B12-binding_domain_containing"/>
    <property type="match status" value="1"/>
</dbReference>
<dbReference type="EMBL" id="JAAGRR010000020">
    <property type="protein sequence ID" value="NDY41851.1"/>
    <property type="molecule type" value="Genomic_DNA"/>
</dbReference>
<gene>
    <name evidence="2" type="ORF">G3N55_03155</name>
</gene>
<dbReference type="NCBIfam" id="TIGR03960">
    <property type="entry name" value="rSAM_fuse_unch"/>
    <property type="match status" value="1"/>
</dbReference>
<reference evidence="2 3" key="1">
    <citation type="submission" date="2020-02" db="EMBL/GenBank/DDBJ databases">
        <title>Comparative genomics of sulfur disproportionating microorganisms.</title>
        <authorList>
            <person name="Ward L.M."/>
            <person name="Bertran E."/>
            <person name="Johnston D.T."/>
        </authorList>
    </citation>
    <scope>NUCLEOTIDE SEQUENCE [LARGE SCALE GENOMIC DNA]</scope>
    <source>
        <strain evidence="2 3">DSM 100025</strain>
    </source>
</reference>
<organism evidence="2 3">
    <name type="scientific">Dissulfurirhabdus thermomarina</name>
    <dbReference type="NCBI Taxonomy" id="1765737"/>
    <lineage>
        <taxon>Bacteria</taxon>
        <taxon>Deltaproteobacteria</taxon>
        <taxon>Dissulfurirhabdaceae</taxon>
        <taxon>Dissulfurirhabdus</taxon>
    </lineage>
</organism>
<dbReference type="RefSeq" id="WP_163298004.1">
    <property type="nucleotide sequence ID" value="NZ_JAAGRR010000020.1"/>
</dbReference>
<sequence length="781" mass="86009">MILDELLPSVRAPARYLGAETNARRKPWDGARCRWALVFPDLYEIGMSHLGLHVLYHVLNDQPDLLADRAYCPDLDMERLCRERGVPLWALESRRPLAEFDVVAVTLPYELCYANILTVLDLAGIPLRAADRGPGDPLVLGGGSGAANPEPVAPFFDAVLFGDGEEAVVEIARAVADWKAAGGRDRRRLLEALAGVAGLYVPAFHPVRSDPEGRFLVPVGPPEGPAGVPRRVAADLDAFPPPAAPLVPLVRIVHDRLGLEVARGCTRGCRFCQAGVIYRPVRERDPALLLDRAAAALAATGWEEVSLLSLSTGDYSCLEPLLAALMRRLGPRRVGVSLPSLRVGTLTPAVMEEIRRVRKTGFTLAPEAGSERLRRVINKGITEADLLDTAARVWEMGWPAVKLYFMIGLPTETREDVLAIADLARRVRDAGGAGRRGRQVTVSVGTFVPKPHTPFQWEAQVGEAVSRERIEELRAALRGRGLRLKWHDPRQSFLEGVFSRGDRRLADLVERAWRLGARLDAWSDHLRPDLYRRAAADLGIDLEAYLGPRALHGPLPWDHLLSGVSREYLHRERDRAFRLEPTPDCRRGGCTKCGVCDFRRVRPVVRPGAPDLPQEPAPASPPPAGIALRLRWEKRGGARFLGHLDAARAFHRAARRAALPVRYSEGFHPMPRLSFGPPVPLGTESQAEWAVLVLERPVPPGEVAERLNAHLPEGLRVVSAEPAGADRSVAPPAEVTYRLDLPRPVPDLAERIEAFREAAAWPVTRRRGDRERSVDARPLVA</sequence>
<evidence type="ECO:0000313" key="2">
    <source>
        <dbReference type="EMBL" id="NDY41851.1"/>
    </source>
</evidence>
<dbReference type="CDD" id="cd01335">
    <property type="entry name" value="Radical_SAM"/>
    <property type="match status" value="1"/>
</dbReference>
<dbReference type="Proteomes" id="UP000469346">
    <property type="component" value="Unassembled WGS sequence"/>
</dbReference>
<evidence type="ECO:0000313" key="3">
    <source>
        <dbReference type="Proteomes" id="UP000469346"/>
    </source>
</evidence>
<accession>A0A6N9TKP7</accession>
<keyword evidence="3" id="KW-1185">Reference proteome</keyword>
<dbReference type="InterPro" id="IPR023404">
    <property type="entry name" value="rSAM_horseshoe"/>
</dbReference>
<dbReference type="Pfam" id="PF10105">
    <property type="entry name" value="DUF2344"/>
    <property type="match status" value="1"/>
</dbReference>
<name>A0A6N9TKP7_DISTH</name>
<evidence type="ECO:0000259" key="1">
    <source>
        <dbReference type="PROSITE" id="PS51918"/>
    </source>
</evidence>
<dbReference type="InterPro" id="IPR018768">
    <property type="entry name" value="DUF2344"/>
</dbReference>
<dbReference type="NCBIfam" id="TIGR03936">
    <property type="entry name" value="sam_1_link_chp"/>
    <property type="match status" value="1"/>
</dbReference>
<dbReference type="SFLD" id="SFLDS00029">
    <property type="entry name" value="Radical_SAM"/>
    <property type="match status" value="1"/>
</dbReference>
<proteinExistence type="predicted"/>
<dbReference type="InterPro" id="IPR058240">
    <property type="entry name" value="rSAM_sf"/>
</dbReference>
<dbReference type="GO" id="GO:0051536">
    <property type="term" value="F:iron-sulfur cluster binding"/>
    <property type="evidence" value="ECO:0007669"/>
    <property type="project" value="InterPro"/>
</dbReference>
<dbReference type="InterPro" id="IPR023862">
    <property type="entry name" value="CHP03960_rSAM"/>
</dbReference>
<dbReference type="InterPro" id="IPR006638">
    <property type="entry name" value="Elp3/MiaA/NifB-like_rSAM"/>
</dbReference>
<dbReference type="SMART" id="SM00729">
    <property type="entry name" value="Elp3"/>
    <property type="match status" value="1"/>
</dbReference>
<comment type="caution">
    <text evidence="2">The sequence shown here is derived from an EMBL/GenBank/DDBJ whole genome shotgun (WGS) entry which is preliminary data.</text>
</comment>
<dbReference type="Pfam" id="PF04055">
    <property type="entry name" value="Radical_SAM"/>
    <property type="match status" value="1"/>
</dbReference>
<dbReference type="InterPro" id="IPR007197">
    <property type="entry name" value="rSAM"/>
</dbReference>
<dbReference type="InterPro" id="IPR045784">
    <property type="entry name" value="Radical_SAM_N2"/>
</dbReference>
<dbReference type="SUPFAM" id="SSF102114">
    <property type="entry name" value="Radical SAM enzymes"/>
    <property type="match status" value="1"/>
</dbReference>
<dbReference type="Pfam" id="PF19864">
    <property type="entry name" value="Radical_SAM_N2"/>
    <property type="match status" value="1"/>
</dbReference>